<proteinExistence type="predicted"/>
<name>A0A8H8SZZ0_9AGAM</name>
<dbReference type="Proteomes" id="UP000650533">
    <property type="component" value="Chromosome 11"/>
</dbReference>
<evidence type="ECO:0000313" key="1">
    <source>
        <dbReference type="EMBL" id="QRW23934.1"/>
    </source>
</evidence>
<evidence type="ECO:0000313" key="2">
    <source>
        <dbReference type="Proteomes" id="UP000650533"/>
    </source>
</evidence>
<sequence length="237" mass="26517">MVHPMARLTPPAAGDIRPSTQTPLQVYAVTSGVVVYVIVGHRAHTCINVQTPKETILSYLPKSPVGSASHFKAAGLGNFTILDTDKFCVGTGKGANPSETRSFLRRFLQDNFRFQTVTQIYSFLEIICNANTQNAEWKLEDGQASILHLWQWPKLITFLGAFTYVSKARWERGTKNWRRYTISSRGEHLEWSNSVVVPTWLLVIIDCTLVSLLNWLASTVFKPVLGPEDQVVVKPVA</sequence>
<reference evidence="1" key="1">
    <citation type="submission" date="2020-05" db="EMBL/GenBank/DDBJ databases">
        <title>Evolutionary and genomic comparisons of hybrid uninucleate and nonhybrid Rhizoctonia fungi.</title>
        <authorList>
            <person name="Li C."/>
            <person name="Chen X."/>
        </authorList>
    </citation>
    <scope>NUCLEOTIDE SEQUENCE</scope>
    <source>
        <strain evidence="1">AG-1 IA</strain>
    </source>
</reference>
<dbReference type="EMBL" id="CP059668">
    <property type="protein sequence ID" value="QRW23934.1"/>
    <property type="molecule type" value="Genomic_DNA"/>
</dbReference>
<dbReference type="AlphaFoldDB" id="A0A8H8SZZ0"/>
<dbReference type="GeneID" id="67032537"/>
<accession>A0A8H8SZZ0</accession>
<dbReference type="KEGG" id="rsx:RhiXN_10258"/>
<gene>
    <name evidence="1" type="ORF">RhiXN_10258</name>
</gene>
<dbReference type="RefSeq" id="XP_043184171.1">
    <property type="nucleotide sequence ID" value="XM_043330074.1"/>
</dbReference>
<protein>
    <submittedName>
        <fullName evidence="1">Zinc finger, CCHC-type</fullName>
    </submittedName>
</protein>
<organism evidence="1 2">
    <name type="scientific">Rhizoctonia solani</name>
    <dbReference type="NCBI Taxonomy" id="456999"/>
    <lineage>
        <taxon>Eukaryota</taxon>
        <taxon>Fungi</taxon>
        <taxon>Dikarya</taxon>
        <taxon>Basidiomycota</taxon>
        <taxon>Agaricomycotina</taxon>
        <taxon>Agaricomycetes</taxon>
        <taxon>Cantharellales</taxon>
        <taxon>Ceratobasidiaceae</taxon>
        <taxon>Rhizoctonia</taxon>
    </lineage>
</organism>